<evidence type="ECO:0000313" key="1">
    <source>
        <dbReference type="EMBL" id="KAA8550345.1"/>
    </source>
</evidence>
<accession>A0A5J5C4T0</accession>
<evidence type="ECO:0000313" key="2">
    <source>
        <dbReference type="Proteomes" id="UP000325577"/>
    </source>
</evidence>
<name>A0A5J5C4T0_9ASTE</name>
<dbReference type="Proteomes" id="UP000325577">
    <property type="component" value="Linkage Group LG0"/>
</dbReference>
<reference evidence="1 2" key="1">
    <citation type="submission" date="2019-09" db="EMBL/GenBank/DDBJ databases">
        <title>A chromosome-level genome assembly of the Chinese tupelo Nyssa sinensis.</title>
        <authorList>
            <person name="Yang X."/>
            <person name="Kang M."/>
            <person name="Yang Y."/>
            <person name="Xiong H."/>
            <person name="Wang M."/>
            <person name="Zhang Z."/>
            <person name="Wang Z."/>
            <person name="Wu H."/>
            <person name="Ma T."/>
            <person name="Liu J."/>
            <person name="Xi Z."/>
        </authorList>
    </citation>
    <scope>NUCLEOTIDE SEQUENCE [LARGE SCALE GENOMIC DNA]</scope>
    <source>
        <strain evidence="1">J267</strain>
        <tissue evidence="1">Leaf</tissue>
    </source>
</reference>
<dbReference type="AlphaFoldDB" id="A0A5J5C4T0"/>
<protein>
    <submittedName>
        <fullName evidence="1">Uncharacterized protein</fullName>
    </submittedName>
</protein>
<sequence>MMLRRWWWCIIKGLNSKAIPLKGIQKGVNSQAIYFHFFHVSARSMIILLKSFNGYGISLLSFIMEMIEVLYKGERFDNAPSAINYLKREIFRISGAIKWHTLHHGSNGILVKFVHPSTNPGILKLTTEQTSSGSKGDSNSIP</sequence>
<keyword evidence="2" id="KW-1185">Reference proteome</keyword>
<dbReference type="EMBL" id="CM018031">
    <property type="protein sequence ID" value="KAA8550345.1"/>
    <property type="molecule type" value="Genomic_DNA"/>
</dbReference>
<organism evidence="1 2">
    <name type="scientific">Nyssa sinensis</name>
    <dbReference type="NCBI Taxonomy" id="561372"/>
    <lineage>
        <taxon>Eukaryota</taxon>
        <taxon>Viridiplantae</taxon>
        <taxon>Streptophyta</taxon>
        <taxon>Embryophyta</taxon>
        <taxon>Tracheophyta</taxon>
        <taxon>Spermatophyta</taxon>
        <taxon>Magnoliopsida</taxon>
        <taxon>eudicotyledons</taxon>
        <taxon>Gunneridae</taxon>
        <taxon>Pentapetalae</taxon>
        <taxon>asterids</taxon>
        <taxon>Cornales</taxon>
        <taxon>Nyssaceae</taxon>
        <taxon>Nyssa</taxon>
    </lineage>
</organism>
<gene>
    <name evidence="1" type="ORF">F0562_002029</name>
</gene>
<proteinExistence type="predicted"/>